<dbReference type="Proteomes" id="UP000178449">
    <property type="component" value="Unassembled WGS sequence"/>
</dbReference>
<sequence>MAKWANDLVMDQGLEYLKYHANNLVACAGQPTNYAEAIGANFLGMITLSIGHLNVSDGVISGRRLTVSGRMGLLTQVAGLADHFALIDSVNQVLLYVTEAASSQQTYAQNSIDTPDWDITIADPV</sequence>
<gene>
    <name evidence="1" type="ORF">A2527_11855</name>
</gene>
<dbReference type="AlphaFoldDB" id="A0A1F6G670"/>
<protein>
    <submittedName>
        <fullName evidence="1">Uncharacterized protein</fullName>
    </submittedName>
</protein>
<organism evidence="1 2">
    <name type="scientific">Candidatus Lambdaproteobacteria bacterium RIFOXYD2_FULL_50_16</name>
    <dbReference type="NCBI Taxonomy" id="1817772"/>
    <lineage>
        <taxon>Bacteria</taxon>
        <taxon>Pseudomonadati</taxon>
        <taxon>Pseudomonadota</taxon>
        <taxon>Candidatus Lambdaproteobacteria</taxon>
    </lineage>
</organism>
<proteinExistence type="predicted"/>
<dbReference type="EMBL" id="MFNE01000047">
    <property type="protein sequence ID" value="OGG93595.1"/>
    <property type="molecule type" value="Genomic_DNA"/>
</dbReference>
<comment type="caution">
    <text evidence="1">The sequence shown here is derived from an EMBL/GenBank/DDBJ whole genome shotgun (WGS) entry which is preliminary data.</text>
</comment>
<name>A0A1F6G670_9PROT</name>
<evidence type="ECO:0000313" key="2">
    <source>
        <dbReference type="Proteomes" id="UP000178449"/>
    </source>
</evidence>
<evidence type="ECO:0000313" key="1">
    <source>
        <dbReference type="EMBL" id="OGG93595.1"/>
    </source>
</evidence>
<dbReference type="STRING" id="1817772.A2527_11855"/>
<reference evidence="1 2" key="1">
    <citation type="journal article" date="2016" name="Nat. Commun.">
        <title>Thousands of microbial genomes shed light on interconnected biogeochemical processes in an aquifer system.</title>
        <authorList>
            <person name="Anantharaman K."/>
            <person name="Brown C.T."/>
            <person name="Hug L.A."/>
            <person name="Sharon I."/>
            <person name="Castelle C.J."/>
            <person name="Probst A.J."/>
            <person name="Thomas B.C."/>
            <person name="Singh A."/>
            <person name="Wilkins M.J."/>
            <person name="Karaoz U."/>
            <person name="Brodie E.L."/>
            <person name="Williams K.H."/>
            <person name="Hubbard S.S."/>
            <person name="Banfield J.F."/>
        </authorList>
    </citation>
    <scope>NUCLEOTIDE SEQUENCE [LARGE SCALE GENOMIC DNA]</scope>
</reference>
<accession>A0A1F6G670</accession>